<feature type="domain" description="HTH gntR-type" evidence="7">
    <location>
        <begin position="27"/>
        <end position="95"/>
    </location>
</feature>
<dbReference type="SMART" id="SM00345">
    <property type="entry name" value="HTH_GNTR"/>
    <property type="match status" value="1"/>
</dbReference>
<dbReference type="InterPro" id="IPR051446">
    <property type="entry name" value="HTH_trans_reg/aminotransferase"/>
</dbReference>
<dbReference type="CDD" id="cd00609">
    <property type="entry name" value="AAT_like"/>
    <property type="match status" value="1"/>
</dbReference>
<organism evidence="8 9">
    <name type="scientific">Myceligenerans crystallogenes</name>
    <dbReference type="NCBI Taxonomy" id="316335"/>
    <lineage>
        <taxon>Bacteria</taxon>
        <taxon>Bacillati</taxon>
        <taxon>Actinomycetota</taxon>
        <taxon>Actinomycetes</taxon>
        <taxon>Micrococcales</taxon>
        <taxon>Promicromonosporaceae</taxon>
        <taxon>Myceligenerans</taxon>
    </lineage>
</organism>
<feature type="compositionally biased region" description="Low complexity" evidence="6">
    <location>
        <begin position="132"/>
        <end position="145"/>
    </location>
</feature>
<dbReference type="Pfam" id="PF00155">
    <property type="entry name" value="Aminotran_1_2"/>
    <property type="match status" value="1"/>
</dbReference>
<dbReference type="SUPFAM" id="SSF46785">
    <property type="entry name" value="Winged helix' DNA-binding domain"/>
    <property type="match status" value="1"/>
</dbReference>
<evidence type="ECO:0000256" key="4">
    <source>
        <dbReference type="ARBA" id="ARBA00023125"/>
    </source>
</evidence>
<evidence type="ECO:0000256" key="5">
    <source>
        <dbReference type="ARBA" id="ARBA00023163"/>
    </source>
</evidence>
<proteinExistence type="inferred from homology"/>
<dbReference type="PANTHER" id="PTHR46577:SF1">
    <property type="entry name" value="HTH-TYPE TRANSCRIPTIONAL REGULATORY PROTEIN GABR"/>
    <property type="match status" value="1"/>
</dbReference>
<accession>A0ABP4ZPR9</accession>
<keyword evidence="2" id="KW-0663">Pyridoxal phosphate</keyword>
<evidence type="ECO:0000256" key="3">
    <source>
        <dbReference type="ARBA" id="ARBA00023015"/>
    </source>
</evidence>
<sequence>MSVTPVAHRHLSPVATARLLGAWHAGGPAYVALADALRAAVLVGTIAPLTRLPSERELAPALGVSRTTTAAAYGRLRDLGFATSRVGSGTVVLLPRRAETPAGGDVAVPDAAVSLGDPLARRPVAYPEAGRPPSGSVVSAGPPGASASLVSPSLAPASLGRGSRGPTTSPGIVRPILLNQATAPAAPEVLAAYERALTALPEHLAHGGYAPYGITPLREVIAARYRERGVPTTPDQILVTTGAQNAISLVVRTVLARRETAVVQSPTYFHALDALRETGARIVGVPAGYDGLDTELLGSTVRRTGARLVFLIPDHHNPTGTSLTAAERAAVRELAERTGVTILGDETLTDLALTARHRPEPLDANPPLDAEGTSPRMITVGSTSKSFWGGLRIGWIRAHPDLVARLVRTRQATDIATPVMEQLVAADLISRRAEILPGRLALLRERRDGMVSALRAAFPWDIPLPDGGQFVWAGLGAPLAHAFAAAAAAQGVLLNPGPTLTPDGSSQDRVRLTFPHTLEVLEEAIPRLARAWTRLS</sequence>
<keyword evidence="9" id="KW-1185">Reference proteome</keyword>
<protein>
    <recommendedName>
        <fullName evidence="7">HTH gntR-type domain-containing protein</fullName>
    </recommendedName>
</protein>
<dbReference type="RefSeq" id="WP_344103564.1">
    <property type="nucleotide sequence ID" value="NZ_BAAANL010000005.1"/>
</dbReference>
<evidence type="ECO:0000256" key="6">
    <source>
        <dbReference type="SAM" id="MobiDB-lite"/>
    </source>
</evidence>
<dbReference type="InterPro" id="IPR015424">
    <property type="entry name" value="PyrdxlP-dep_Trfase"/>
</dbReference>
<dbReference type="Gene3D" id="1.10.10.10">
    <property type="entry name" value="Winged helix-like DNA-binding domain superfamily/Winged helix DNA-binding domain"/>
    <property type="match status" value="1"/>
</dbReference>
<dbReference type="InterPro" id="IPR036388">
    <property type="entry name" value="WH-like_DNA-bd_sf"/>
</dbReference>
<dbReference type="Proteomes" id="UP001501094">
    <property type="component" value="Unassembled WGS sequence"/>
</dbReference>
<keyword evidence="4" id="KW-0238">DNA-binding</keyword>
<evidence type="ECO:0000259" key="7">
    <source>
        <dbReference type="PROSITE" id="PS50949"/>
    </source>
</evidence>
<keyword evidence="5" id="KW-0804">Transcription</keyword>
<dbReference type="SUPFAM" id="SSF53383">
    <property type="entry name" value="PLP-dependent transferases"/>
    <property type="match status" value="1"/>
</dbReference>
<gene>
    <name evidence="8" type="ORF">GCM10009751_26260</name>
</gene>
<dbReference type="InterPro" id="IPR015421">
    <property type="entry name" value="PyrdxlP-dep_Trfase_major"/>
</dbReference>
<evidence type="ECO:0000256" key="2">
    <source>
        <dbReference type="ARBA" id="ARBA00022898"/>
    </source>
</evidence>
<evidence type="ECO:0000313" key="8">
    <source>
        <dbReference type="EMBL" id="GAA1866835.1"/>
    </source>
</evidence>
<comment type="caution">
    <text evidence="8">The sequence shown here is derived from an EMBL/GenBank/DDBJ whole genome shotgun (WGS) entry which is preliminary data.</text>
</comment>
<dbReference type="PRINTS" id="PR00035">
    <property type="entry name" value="HTHGNTR"/>
</dbReference>
<reference evidence="9" key="1">
    <citation type="journal article" date="2019" name="Int. J. Syst. Evol. Microbiol.">
        <title>The Global Catalogue of Microorganisms (GCM) 10K type strain sequencing project: providing services to taxonomists for standard genome sequencing and annotation.</title>
        <authorList>
            <consortium name="The Broad Institute Genomics Platform"/>
            <consortium name="The Broad Institute Genome Sequencing Center for Infectious Disease"/>
            <person name="Wu L."/>
            <person name="Ma J."/>
        </authorList>
    </citation>
    <scope>NUCLEOTIDE SEQUENCE [LARGE SCALE GENOMIC DNA]</scope>
    <source>
        <strain evidence="9">JCM 14326</strain>
    </source>
</reference>
<dbReference type="InterPro" id="IPR036390">
    <property type="entry name" value="WH_DNA-bd_sf"/>
</dbReference>
<dbReference type="PANTHER" id="PTHR46577">
    <property type="entry name" value="HTH-TYPE TRANSCRIPTIONAL REGULATORY PROTEIN GABR"/>
    <property type="match status" value="1"/>
</dbReference>
<dbReference type="EMBL" id="BAAANL010000005">
    <property type="protein sequence ID" value="GAA1866835.1"/>
    <property type="molecule type" value="Genomic_DNA"/>
</dbReference>
<feature type="region of interest" description="Disordered" evidence="6">
    <location>
        <begin position="124"/>
        <end position="145"/>
    </location>
</feature>
<dbReference type="Pfam" id="PF00392">
    <property type="entry name" value="GntR"/>
    <property type="match status" value="1"/>
</dbReference>
<dbReference type="InterPro" id="IPR000524">
    <property type="entry name" value="Tscrpt_reg_HTH_GntR"/>
</dbReference>
<dbReference type="CDD" id="cd07377">
    <property type="entry name" value="WHTH_GntR"/>
    <property type="match status" value="1"/>
</dbReference>
<keyword evidence="3" id="KW-0805">Transcription regulation</keyword>
<name>A0ABP4ZPR9_9MICO</name>
<dbReference type="PROSITE" id="PS50949">
    <property type="entry name" value="HTH_GNTR"/>
    <property type="match status" value="1"/>
</dbReference>
<dbReference type="Gene3D" id="3.40.640.10">
    <property type="entry name" value="Type I PLP-dependent aspartate aminotransferase-like (Major domain)"/>
    <property type="match status" value="1"/>
</dbReference>
<dbReference type="InterPro" id="IPR004839">
    <property type="entry name" value="Aminotransferase_I/II_large"/>
</dbReference>
<evidence type="ECO:0000313" key="9">
    <source>
        <dbReference type="Proteomes" id="UP001501094"/>
    </source>
</evidence>
<evidence type="ECO:0000256" key="1">
    <source>
        <dbReference type="ARBA" id="ARBA00005384"/>
    </source>
</evidence>
<comment type="similarity">
    <text evidence="1">In the C-terminal section; belongs to the class-I pyridoxal-phosphate-dependent aminotransferase family.</text>
</comment>